<dbReference type="SUPFAM" id="SSF46785">
    <property type="entry name" value="Winged helix' DNA-binding domain"/>
    <property type="match status" value="1"/>
</dbReference>
<dbReference type="Pfam" id="PF03466">
    <property type="entry name" value="LysR_substrate"/>
    <property type="match status" value="1"/>
</dbReference>
<accession>A0ABX6WDN8</accession>
<dbReference type="SUPFAM" id="SSF50475">
    <property type="entry name" value="FMN-binding split barrel"/>
    <property type="match status" value="1"/>
</dbReference>
<evidence type="ECO:0000256" key="5">
    <source>
        <dbReference type="SAM" id="MobiDB-lite"/>
    </source>
</evidence>
<dbReference type="InterPro" id="IPR011576">
    <property type="entry name" value="Pyridox_Oxase_N"/>
</dbReference>
<reference evidence="7 8" key="1">
    <citation type="submission" date="2020-11" db="EMBL/GenBank/DDBJ databases">
        <title>Complete genome sequence unveiled secondary metabolic potentials in Streptomyces solisilvae HNM0141.</title>
        <authorList>
            <person name="Huang X."/>
        </authorList>
    </citation>
    <scope>NUCLEOTIDE SEQUENCE [LARGE SCALE GENOMIC DNA]</scope>
    <source>
        <strain evidence="7 8">HNM0141</strain>
    </source>
</reference>
<dbReference type="PROSITE" id="PS50931">
    <property type="entry name" value="HTH_LYSR"/>
    <property type="match status" value="1"/>
</dbReference>
<keyword evidence="4" id="KW-0804">Transcription</keyword>
<name>A0ABX6WDN8_STRMQ</name>
<dbReference type="Gene3D" id="1.10.10.10">
    <property type="entry name" value="Winged helix-like DNA-binding domain superfamily/Winged helix DNA-binding domain"/>
    <property type="match status" value="1"/>
</dbReference>
<keyword evidence="8" id="KW-1185">Reference proteome</keyword>
<dbReference type="InterPro" id="IPR012349">
    <property type="entry name" value="Split_barrel_FMN-bd"/>
</dbReference>
<evidence type="ECO:0000313" key="7">
    <source>
        <dbReference type="EMBL" id="QPI59564.1"/>
    </source>
</evidence>
<dbReference type="PANTHER" id="PTHR39336:SF1">
    <property type="entry name" value="PYRIDOXAMINE PHOSPHATE OXIDASE FAMILY PROTEIN (AFU_ORTHOLOGUE AFUA_6G11440)"/>
    <property type="match status" value="1"/>
</dbReference>
<dbReference type="Gene3D" id="3.40.190.290">
    <property type="match status" value="1"/>
</dbReference>
<feature type="compositionally biased region" description="Basic and acidic residues" evidence="5">
    <location>
        <begin position="310"/>
        <end position="326"/>
    </location>
</feature>
<gene>
    <name evidence="7" type="ORF">I1A49_35920</name>
</gene>
<dbReference type="InterPro" id="IPR036390">
    <property type="entry name" value="WH_DNA-bd_sf"/>
</dbReference>
<evidence type="ECO:0000256" key="2">
    <source>
        <dbReference type="ARBA" id="ARBA00023015"/>
    </source>
</evidence>
<evidence type="ECO:0000256" key="4">
    <source>
        <dbReference type="ARBA" id="ARBA00023163"/>
    </source>
</evidence>
<dbReference type="PANTHER" id="PTHR39336">
    <property type="entry name" value="PYRIDOXAMINE PHOSPHATE OXIDASE FAMILY PROTEIN (AFU_ORTHOLOGUE AFUA_6G11440)"/>
    <property type="match status" value="1"/>
</dbReference>
<evidence type="ECO:0000256" key="3">
    <source>
        <dbReference type="ARBA" id="ARBA00023125"/>
    </source>
</evidence>
<dbReference type="SUPFAM" id="SSF53850">
    <property type="entry name" value="Periplasmic binding protein-like II"/>
    <property type="match status" value="1"/>
</dbReference>
<dbReference type="Pfam" id="PF00126">
    <property type="entry name" value="HTH_1"/>
    <property type="match status" value="1"/>
</dbReference>
<protein>
    <submittedName>
        <fullName evidence="7">LysR family transcriptional regulator</fullName>
    </submittedName>
</protein>
<dbReference type="Pfam" id="PF01243">
    <property type="entry name" value="PNPOx_N"/>
    <property type="match status" value="1"/>
</dbReference>
<feature type="region of interest" description="Disordered" evidence="5">
    <location>
        <begin position="307"/>
        <end position="346"/>
    </location>
</feature>
<dbReference type="Proteomes" id="UP000663421">
    <property type="component" value="Chromosome"/>
</dbReference>
<evidence type="ECO:0000256" key="1">
    <source>
        <dbReference type="ARBA" id="ARBA00009437"/>
    </source>
</evidence>
<keyword evidence="3" id="KW-0238">DNA-binding</keyword>
<dbReference type="InterPro" id="IPR000847">
    <property type="entry name" value="LysR_HTH_N"/>
</dbReference>
<dbReference type="Gene3D" id="2.30.110.10">
    <property type="entry name" value="Electron Transport, Fmn-binding Protein, Chain A"/>
    <property type="match status" value="1"/>
</dbReference>
<organism evidence="7 8">
    <name type="scientific">Streptomyces malaysiensis</name>
    <dbReference type="NCBI Taxonomy" id="92644"/>
    <lineage>
        <taxon>Bacteria</taxon>
        <taxon>Bacillati</taxon>
        <taxon>Actinomycetota</taxon>
        <taxon>Actinomycetes</taxon>
        <taxon>Kitasatosporales</taxon>
        <taxon>Streptomycetaceae</taxon>
        <taxon>Streptomyces</taxon>
        <taxon>Streptomyces violaceusniger group</taxon>
    </lineage>
</organism>
<evidence type="ECO:0000259" key="6">
    <source>
        <dbReference type="PROSITE" id="PS50931"/>
    </source>
</evidence>
<proteinExistence type="inferred from homology"/>
<evidence type="ECO:0000313" key="8">
    <source>
        <dbReference type="Proteomes" id="UP000663421"/>
    </source>
</evidence>
<keyword evidence="2" id="KW-0805">Transcription regulation</keyword>
<dbReference type="EMBL" id="CP065050">
    <property type="protein sequence ID" value="QPI59564.1"/>
    <property type="molecule type" value="Genomic_DNA"/>
</dbReference>
<comment type="similarity">
    <text evidence="1">Belongs to the LysR transcriptional regulatory family.</text>
</comment>
<sequence length="548" mass="59667">MVVDPAQLRLLALIERHGSLTAAAHALRLTPAAVTQQVAKAERDWQVPLVIRGPRGATLTAAGALLASHGRTVEEASDRAEAELAALLGHLSLRLRIGTFQAAALHLLPPALTALRHRHPDADVSVIDVVSGRGADEISAGRLDVAIVASWGTPLAPPPHVRAHSLLLDPMVVVLPDDHPLATGQPADTELHLEQLRAESWVSILAGHAAREQFHDAAREAGFTPTVRFETESYDVAQALVGTGIAVALVSRLALTHAPGTTHRELARPRPYRQLYAVTKADASLTPLADMLIDLLRDVARDITATWEAPPREEQARRTHRTESDRPPGLGGRTPTEASPRRPPAGIMRHMGKVYERIDGRLRTFIEEQKMFFTATAPLAGDGTVNLSPKGLAGSFAVIDELTVAYLDFAGSNAETIAHLRENGRITLMWCAFTGPPNIVRVHGRGEPVFRDDPRFATLLAHFPDIDVDDHGLRAIIVVAAELIRDTCGYAVPYLDYREDRPLHASRFRREDDESLDRYFHKKEHIASSIDGLPGLPLPLPPLSSRST</sequence>
<dbReference type="InterPro" id="IPR005119">
    <property type="entry name" value="LysR_subst-bd"/>
</dbReference>
<dbReference type="InterPro" id="IPR036388">
    <property type="entry name" value="WH-like_DNA-bd_sf"/>
</dbReference>
<feature type="domain" description="HTH lysR-type" evidence="6">
    <location>
        <begin position="3"/>
        <end position="60"/>
    </location>
</feature>